<comment type="function">
    <text evidence="4">Catalyzes the reduction of 1-pyrroline-5-carboxylate (PCA) to L-proline.</text>
</comment>
<keyword evidence="3 4" id="KW-0560">Oxidoreductase</keyword>
<comment type="catalytic activity">
    <reaction evidence="4">
        <text>L-proline + NADP(+) = (S)-1-pyrroline-5-carboxylate + NADPH + 2 H(+)</text>
        <dbReference type="Rhea" id="RHEA:14109"/>
        <dbReference type="ChEBI" id="CHEBI:15378"/>
        <dbReference type="ChEBI" id="CHEBI:17388"/>
        <dbReference type="ChEBI" id="CHEBI:57783"/>
        <dbReference type="ChEBI" id="CHEBI:58349"/>
        <dbReference type="ChEBI" id="CHEBI:60039"/>
        <dbReference type="EC" id="1.5.1.2"/>
    </reaction>
</comment>
<reference evidence="9" key="1">
    <citation type="submission" date="2011-01" db="EMBL/GenBank/DDBJ databases">
        <title>Complete sequence of plasmid1 of Rahnella sp. Y9602.</title>
        <authorList>
            <consortium name="US DOE Joint Genome Institute"/>
            <person name="Lucas S."/>
            <person name="Copeland A."/>
            <person name="Lapidus A."/>
            <person name="Cheng J.-F."/>
            <person name="Goodwin L."/>
            <person name="Pitluck S."/>
            <person name="Lu M."/>
            <person name="Detter J.C."/>
            <person name="Han C."/>
            <person name="Tapia R."/>
            <person name="Land M."/>
            <person name="Hauser L."/>
            <person name="Kyrpides N."/>
            <person name="Ivanova N."/>
            <person name="Ovchinnikova G."/>
            <person name="Pagani I."/>
            <person name="Sobecky P.A."/>
            <person name="Martinez R.J."/>
            <person name="Woyke T."/>
        </authorList>
    </citation>
    <scope>NUCLEOTIDE SEQUENCE [LARGE SCALE GENOMIC DNA]</scope>
    <source>
        <strain evidence="9">Y9602</strain>
        <plasmid evidence="9">pRAHAQ01</plasmid>
    </source>
</reference>
<dbReference type="Gene3D" id="1.10.3730.10">
    <property type="entry name" value="ProC C-terminal domain-like"/>
    <property type="match status" value="1"/>
</dbReference>
<evidence type="ECO:0000256" key="4">
    <source>
        <dbReference type="HAMAP-Rule" id="MF_01925"/>
    </source>
</evidence>
<dbReference type="Pfam" id="PF03807">
    <property type="entry name" value="F420_oxidored"/>
    <property type="match status" value="1"/>
</dbReference>
<comment type="subcellular location">
    <subcellularLocation>
        <location evidence="4">Cytoplasm</location>
    </subcellularLocation>
</comment>
<dbReference type="PANTHER" id="PTHR11645">
    <property type="entry name" value="PYRROLINE-5-CARBOXYLATE REDUCTASE"/>
    <property type="match status" value="1"/>
</dbReference>
<keyword evidence="4" id="KW-0641">Proline biosynthesis</keyword>
<organism evidence="8 9">
    <name type="scientific">Rahnella sp. (strain Y9602)</name>
    <dbReference type="NCBI Taxonomy" id="2703885"/>
    <lineage>
        <taxon>Bacteria</taxon>
        <taxon>Pseudomonadati</taxon>
        <taxon>Pseudomonadota</taxon>
        <taxon>Gammaproteobacteria</taxon>
        <taxon>Enterobacterales</taxon>
        <taxon>Yersiniaceae</taxon>
        <taxon>Rahnella</taxon>
    </lineage>
</organism>
<dbReference type="HAMAP" id="MF_01925">
    <property type="entry name" value="P5C_reductase"/>
    <property type="match status" value="1"/>
</dbReference>
<dbReference type="SUPFAM" id="SSF51735">
    <property type="entry name" value="NAD(P)-binding Rossmann-fold domains"/>
    <property type="match status" value="1"/>
</dbReference>
<dbReference type="GO" id="GO:0005737">
    <property type="term" value="C:cytoplasm"/>
    <property type="evidence" value="ECO:0007669"/>
    <property type="project" value="UniProtKB-SubCell"/>
</dbReference>
<feature type="binding site" evidence="5">
    <location>
        <begin position="7"/>
        <end position="12"/>
    </location>
    <ligand>
        <name>NADP(+)</name>
        <dbReference type="ChEBI" id="CHEBI:58349"/>
    </ligand>
</feature>
<dbReference type="RefSeq" id="WP_013578158.1">
    <property type="nucleotide sequence ID" value="NC_015062.1"/>
</dbReference>
<name>A0A0H3FGR0_RAHSY</name>
<geneLocation type="plasmid" evidence="8 9">
    <name>pRAHAQ01</name>
</geneLocation>
<sequence length="267" mass="28733">MSHIHFIGAGQMTEAILRAALKRGALNPDEVSLSDIDPERIETLKARYELSNTQDLPNALAAADHIMIGVRPQDNIADVAQLIKQYAAPQTSVISIIAGVTLTQLSLMLGESRPITRIIPNTLTDTGLGYSGVAFNAYVNSASVMPFLESFGKVMVLEERLIDVFTGFAVAGVNYVYYFVEALADAGVLAGLTRTQSTQVVWENLVGAVEMLKLSGRHPRQLMDINNSPAGVGINGLYELNKINFAAGLQSSVLAAVRRTTELSGQK</sequence>
<evidence type="ECO:0000259" key="6">
    <source>
        <dbReference type="Pfam" id="PF03807"/>
    </source>
</evidence>
<protein>
    <recommendedName>
        <fullName evidence="4">Pyrroline-5-carboxylate reductase</fullName>
        <shortName evidence="4">P5C reductase</shortName>
        <shortName evidence="4">P5CR</shortName>
        <ecNumber evidence="4">1.5.1.2</ecNumber>
    </recommendedName>
    <alternativeName>
        <fullName evidence="4">PCA reductase</fullName>
    </alternativeName>
</protein>
<dbReference type="InterPro" id="IPR008927">
    <property type="entry name" value="6-PGluconate_DH-like_C_sf"/>
</dbReference>
<evidence type="ECO:0000313" key="8">
    <source>
        <dbReference type="EMBL" id="ADW76477.1"/>
    </source>
</evidence>
<dbReference type="OrthoDB" id="9805754at2"/>
<keyword evidence="8" id="KW-0614">Plasmid</keyword>
<evidence type="ECO:0000256" key="2">
    <source>
        <dbReference type="ARBA" id="ARBA00022857"/>
    </source>
</evidence>
<comment type="catalytic activity">
    <reaction evidence="4">
        <text>L-proline + NAD(+) = (S)-1-pyrroline-5-carboxylate + NADH + 2 H(+)</text>
        <dbReference type="Rhea" id="RHEA:14105"/>
        <dbReference type="ChEBI" id="CHEBI:15378"/>
        <dbReference type="ChEBI" id="CHEBI:17388"/>
        <dbReference type="ChEBI" id="CHEBI:57540"/>
        <dbReference type="ChEBI" id="CHEBI:57945"/>
        <dbReference type="ChEBI" id="CHEBI:60039"/>
        <dbReference type="EC" id="1.5.1.2"/>
    </reaction>
</comment>
<dbReference type="EMBL" id="CP002506">
    <property type="protein sequence ID" value="ADW76477.1"/>
    <property type="molecule type" value="Genomic_DNA"/>
</dbReference>
<evidence type="ECO:0000313" key="9">
    <source>
        <dbReference type="Proteomes" id="UP000007257"/>
    </source>
</evidence>
<keyword evidence="2 4" id="KW-0521">NADP</keyword>
<feature type="domain" description="Pyrroline-5-carboxylate reductase dimerisation" evidence="7">
    <location>
        <begin position="159"/>
        <end position="263"/>
    </location>
</feature>
<dbReference type="GO" id="GO:0055129">
    <property type="term" value="P:L-proline biosynthetic process"/>
    <property type="evidence" value="ECO:0007669"/>
    <property type="project" value="UniProtKB-UniRule"/>
</dbReference>
<dbReference type="InterPro" id="IPR036291">
    <property type="entry name" value="NAD(P)-bd_dom_sf"/>
</dbReference>
<dbReference type="Gene3D" id="3.40.50.720">
    <property type="entry name" value="NAD(P)-binding Rossmann-like Domain"/>
    <property type="match status" value="1"/>
</dbReference>
<dbReference type="AlphaFoldDB" id="A0A0H3FGR0"/>
<dbReference type="InterPro" id="IPR028939">
    <property type="entry name" value="P5C_Rdtase_cat_N"/>
</dbReference>
<dbReference type="InterPro" id="IPR000304">
    <property type="entry name" value="Pyrroline-COOH_reductase"/>
</dbReference>
<reference evidence="8 9" key="2">
    <citation type="journal article" date="2012" name="J. Bacteriol.">
        <title>Complete Genome Sequence of Rahnella sp. Strain Y9602, a Gammaproteobacterium Isolate from Metal- and Radionuclide-Contaminated Soil.</title>
        <authorList>
            <person name="Martinez R.J."/>
            <person name="Bruce D."/>
            <person name="Detter C."/>
            <person name="Goodwin L.A."/>
            <person name="Han J."/>
            <person name="Han C.S."/>
            <person name="Held B."/>
            <person name="Land M.L."/>
            <person name="Mikhailova N."/>
            <person name="Nolan M."/>
            <person name="Pennacchio L."/>
            <person name="Pitluck S."/>
            <person name="Tapia R."/>
            <person name="Woyke T."/>
            <person name="Sobecky P.A."/>
        </authorList>
    </citation>
    <scope>NUCLEOTIDE SEQUENCE [LARGE SCALE GENOMIC DNA]</scope>
    <source>
        <strain evidence="8 9">Y9602</strain>
        <plasmid evidence="8 9">pRAHAQ01</plasmid>
    </source>
</reference>
<evidence type="ECO:0000259" key="7">
    <source>
        <dbReference type="Pfam" id="PF14748"/>
    </source>
</evidence>
<dbReference type="UniPathway" id="UPA00098">
    <property type="reaction ID" value="UER00361"/>
</dbReference>
<dbReference type="PANTHER" id="PTHR11645:SF0">
    <property type="entry name" value="PYRROLINE-5-CARBOXYLATE REDUCTASE 3"/>
    <property type="match status" value="1"/>
</dbReference>
<keyword evidence="4" id="KW-0963">Cytoplasm</keyword>
<comment type="pathway">
    <text evidence="4">Amino-acid biosynthesis; L-proline biosynthesis; L-proline from L-glutamate 5-semialdehyde: step 1/1.</text>
</comment>
<evidence type="ECO:0000256" key="1">
    <source>
        <dbReference type="ARBA" id="ARBA00005525"/>
    </source>
</evidence>
<gene>
    <name evidence="4" type="primary">proC</name>
    <name evidence="8" type="ordered locus">Rahaq_4899</name>
</gene>
<dbReference type="HOGENOM" id="CLU_042344_3_1_6"/>
<comment type="similarity">
    <text evidence="1 4">Belongs to the pyrroline-5-carboxylate reductase family.</text>
</comment>
<dbReference type="Pfam" id="PF14748">
    <property type="entry name" value="P5CR_dimer"/>
    <property type="match status" value="1"/>
</dbReference>
<dbReference type="InterPro" id="IPR029036">
    <property type="entry name" value="P5CR_dimer"/>
</dbReference>
<dbReference type="EC" id="1.5.1.2" evidence="4"/>
<dbReference type="GO" id="GO:0004735">
    <property type="term" value="F:pyrroline-5-carboxylate reductase activity"/>
    <property type="evidence" value="ECO:0007669"/>
    <property type="project" value="UniProtKB-UniRule"/>
</dbReference>
<evidence type="ECO:0000256" key="3">
    <source>
        <dbReference type="ARBA" id="ARBA00023002"/>
    </source>
</evidence>
<proteinExistence type="inferred from homology"/>
<dbReference type="SUPFAM" id="SSF48179">
    <property type="entry name" value="6-phosphogluconate dehydrogenase C-terminal domain-like"/>
    <property type="match status" value="1"/>
</dbReference>
<accession>A0A0H3FGR0</accession>
<dbReference type="KEGG" id="rah:Rahaq_4899"/>
<dbReference type="eggNOG" id="COG0345">
    <property type="taxonomic scope" value="Bacteria"/>
</dbReference>
<dbReference type="Proteomes" id="UP000007257">
    <property type="component" value="Plasmid pRAHAQ01"/>
</dbReference>
<keyword evidence="4" id="KW-0028">Amino-acid biosynthesis</keyword>
<dbReference type="PIRSF" id="PIRSF000193">
    <property type="entry name" value="Pyrrol-5-carb_rd"/>
    <property type="match status" value="1"/>
</dbReference>
<evidence type="ECO:0000256" key="5">
    <source>
        <dbReference type="PIRSR" id="PIRSR000193-1"/>
    </source>
</evidence>
<feature type="domain" description="Pyrroline-5-carboxylate reductase catalytic N-terminal" evidence="6">
    <location>
        <begin position="4"/>
        <end position="99"/>
    </location>
</feature>